<dbReference type="AlphaFoldDB" id="A0A3E2B447"/>
<proteinExistence type="predicted"/>
<keyword evidence="2" id="KW-1185">Reference proteome</keyword>
<keyword evidence="1" id="KW-0378">Hydrolase</keyword>
<sequence>MKVTFLYHSAFLVELSHCSLLFDWYGGAIPAFDRHKPLYVFASHHHGDHYSPEIFSLLGMDNVWYVLANCIRLSAKRKAALGIEETHVLRVSAGRTFPLEELRITTFRSTDAGVAFLVETEGKTLFHAGDLQWWHWEEEPKHWNDEMEREFKKEGAKLMGRKIDVAFLVLDPRQESYFWWGFDWWMRTMQVQLAFPMHSWESFSLTQKLKALPCSEPYRDRVMEIFYNGQSFLLEE</sequence>
<accession>A0A3E2B447</accession>
<dbReference type="OrthoDB" id="36975at2"/>
<comment type="caution">
    <text evidence="1">The sequence shown here is derived from an EMBL/GenBank/DDBJ whole genome shotgun (WGS) entry which is preliminary data.</text>
</comment>
<dbReference type="Gene3D" id="3.60.15.10">
    <property type="entry name" value="Ribonuclease Z/Hydroxyacylglutathione hydrolase-like"/>
    <property type="match status" value="1"/>
</dbReference>
<gene>
    <name evidence="1" type="ORF">DV520_06030</name>
</gene>
<dbReference type="InterPro" id="IPR036866">
    <property type="entry name" value="RibonucZ/Hydroxyglut_hydro"/>
</dbReference>
<dbReference type="SUPFAM" id="SSF56281">
    <property type="entry name" value="Metallo-hydrolase/oxidoreductase"/>
    <property type="match status" value="1"/>
</dbReference>
<reference evidence="1 2" key="1">
    <citation type="submission" date="2018-07" db="EMBL/GenBank/DDBJ databases">
        <title>GABA Modulating Bacteria of the Human Gut Microbiota.</title>
        <authorList>
            <person name="Strandwitz P."/>
            <person name="Kim K.H."/>
            <person name="Terekhova D."/>
            <person name="Liu J.K."/>
            <person name="Sharma A."/>
            <person name="Levering J."/>
            <person name="Mcdonald D."/>
            <person name="Dietrich D."/>
            <person name="Ramadhar T.R."/>
            <person name="Lekbua A."/>
            <person name="Mroue N."/>
            <person name="Liston C."/>
            <person name="Stewart E.J."/>
            <person name="Dubin M.J."/>
            <person name="Zengler K."/>
            <person name="Knight R."/>
            <person name="Gilbert J.A."/>
            <person name="Clardy J."/>
            <person name="Lewis K."/>
        </authorList>
    </citation>
    <scope>NUCLEOTIDE SEQUENCE [LARGE SCALE GENOMIC DNA]</scope>
    <source>
        <strain evidence="1 2">KLE1738</strain>
    </source>
</reference>
<evidence type="ECO:0000313" key="1">
    <source>
        <dbReference type="EMBL" id="RFT06793.1"/>
    </source>
</evidence>
<dbReference type="Proteomes" id="UP000260649">
    <property type="component" value="Unassembled WGS sequence"/>
</dbReference>
<dbReference type="EMBL" id="QQRQ01000007">
    <property type="protein sequence ID" value="RFT06793.1"/>
    <property type="molecule type" value="Genomic_DNA"/>
</dbReference>
<dbReference type="Pfam" id="PF13483">
    <property type="entry name" value="Lactamase_B_3"/>
    <property type="match status" value="1"/>
</dbReference>
<organism evidence="1 2">
    <name type="scientific">Evtepia gabavorous</name>
    <dbReference type="NCBI Taxonomy" id="2211183"/>
    <lineage>
        <taxon>Bacteria</taxon>
        <taxon>Bacillati</taxon>
        <taxon>Bacillota</taxon>
        <taxon>Clostridia</taxon>
        <taxon>Eubacteriales</taxon>
        <taxon>Evtepia</taxon>
    </lineage>
</organism>
<dbReference type="PANTHER" id="PTHR42967">
    <property type="entry name" value="METAL DEPENDENT HYDROLASE"/>
    <property type="match status" value="1"/>
</dbReference>
<evidence type="ECO:0000313" key="2">
    <source>
        <dbReference type="Proteomes" id="UP000260649"/>
    </source>
</evidence>
<protein>
    <submittedName>
        <fullName evidence="1">MBL fold metallo-hydrolase</fullName>
    </submittedName>
</protein>
<dbReference type="PANTHER" id="PTHR42967:SF1">
    <property type="entry name" value="MBL FOLD METALLO-HYDROLASE"/>
    <property type="match status" value="1"/>
</dbReference>
<dbReference type="GO" id="GO:0016787">
    <property type="term" value="F:hydrolase activity"/>
    <property type="evidence" value="ECO:0007669"/>
    <property type="project" value="UniProtKB-KW"/>
</dbReference>
<name>A0A3E2B447_9FIRM</name>